<feature type="domain" description="Major facilitator superfamily (MFS) profile" evidence="9">
    <location>
        <begin position="24"/>
        <end position="460"/>
    </location>
</feature>
<organism evidence="10 11">
    <name type="scientific">Elsinoe australis</name>
    <dbReference type="NCBI Taxonomy" id="40998"/>
    <lineage>
        <taxon>Eukaryota</taxon>
        <taxon>Fungi</taxon>
        <taxon>Dikarya</taxon>
        <taxon>Ascomycota</taxon>
        <taxon>Pezizomycotina</taxon>
        <taxon>Dothideomycetes</taxon>
        <taxon>Dothideomycetidae</taxon>
        <taxon>Myriangiales</taxon>
        <taxon>Elsinoaceae</taxon>
        <taxon>Elsinoe</taxon>
    </lineage>
</organism>
<feature type="transmembrane region" description="Helical" evidence="8">
    <location>
        <begin position="437"/>
        <end position="456"/>
    </location>
</feature>
<keyword evidence="5 8" id="KW-1133">Transmembrane helix</keyword>
<dbReference type="OrthoDB" id="6133115at2759"/>
<feature type="transmembrane region" description="Helical" evidence="8">
    <location>
        <begin position="367"/>
        <end position="395"/>
    </location>
</feature>
<evidence type="ECO:0000256" key="6">
    <source>
        <dbReference type="ARBA" id="ARBA00023136"/>
    </source>
</evidence>
<feature type="transmembrane region" description="Helical" evidence="8">
    <location>
        <begin position="63"/>
        <end position="81"/>
    </location>
</feature>
<evidence type="ECO:0000256" key="1">
    <source>
        <dbReference type="ARBA" id="ARBA00004141"/>
    </source>
</evidence>
<evidence type="ECO:0000256" key="8">
    <source>
        <dbReference type="SAM" id="Phobius"/>
    </source>
</evidence>
<feature type="transmembrane region" description="Helical" evidence="8">
    <location>
        <begin position="407"/>
        <end position="425"/>
    </location>
</feature>
<evidence type="ECO:0000259" key="9">
    <source>
        <dbReference type="PROSITE" id="PS50850"/>
    </source>
</evidence>
<evidence type="ECO:0000256" key="4">
    <source>
        <dbReference type="ARBA" id="ARBA00022692"/>
    </source>
</evidence>
<feature type="transmembrane region" description="Helical" evidence="8">
    <location>
        <begin position="93"/>
        <end position="111"/>
    </location>
</feature>
<keyword evidence="3 7" id="KW-0813">Transport</keyword>
<dbReference type="InterPro" id="IPR005828">
    <property type="entry name" value="MFS_sugar_transport-like"/>
</dbReference>
<feature type="transmembrane region" description="Helical" evidence="8">
    <location>
        <begin position="150"/>
        <end position="169"/>
    </location>
</feature>
<dbReference type="Proteomes" id="UP000243723">
    <property type="component" value="Unassembled WGS sequence"/>
</dbReference>
<keyword evidence="4 8" id="KW-0812">Transmembrane</keyword>
<feature type="transmembrane region" description="Helical" evidence="8">
    <location>
        <begin position="313"/>
        <end position="331"/>
    </location>
</feature>
<dbReference type="InterPro" id="IPR050360">
    <property type="entry name" value="MFS_Sugar_Transporters"/>
</dbReference>
<keyword evidence="6 8" id="KW-0472">Membrane</keyword>
<dbReference type="PROSITE" id="PS00216">
    <property type="entry name" value="SUGAR_TRANSPORT_1"/>
    <property type="match status" value="1"/>
</dbReference>
<dbReference type="InterPro" id="IPR005829">
    <property type="entry name" value="Sugar_transporter_CS"/>
</dbReference>
<accession>A0A2P7ZZV1</accession>
<feature type="transmembrane region" description="Helical" evidence="8">
    <location>
        <begin position="181"/>
        <end position="204"/>
    </location>
</feature>
<dbReference type="GO" id="GO:0016020">
    <property type="term" value="C:membrane"/>
    <property type="evidence" value="ECO:0007669"/>
    <property type="project" value="UniProtKB-SubCell"/>
</dbReference>
<keyword evidence="10" id="KW-0762">Sugar transport</keyword>
<dbReference type="InterPro" id="IPR020846">
    <property type="entry name" value="MFS_dom"/>
</dbReference>
<feature type="transmembrane region" description="Helical" evidence="8">
    <location>
        <begin position="123"/>
        <end position="143"/>
    </location>
</feature>
<dbReference type="PANTHER" id="PTHR48022">
    <property type="entry name" value="PLASTIDIC GLUCOSE TRANSPORTER 4"/>
    <property type="match status" value="1"/>
</dbReference>
<keyword evidence="11" id="KW-1185">Reference proteome</keyword>
<comment type="caution">
    <text evidence="10">The sequence shown here is derived from an EMBL/GenBank/DDBJ whole genome shotgun (WGS) entry which is preliminary data.</text>
</comment>
<comment type="similarity">
    <text evidence="2 7">Belongs to the major facilitator superfamily. Sugar transporter (TC 2.A.1.1) family.</text>
</comment>
<comment type="subcellular location">
    <subcellularLocation>
        <location evidence="1">Membrane</location>
        <topology evidence="1">Multi-pass membrane protein</topology>
    </subcellularLocation>
</comment>
<name>A0A2P7ZZV1_9PEZI</name>
<dbReference type="FunFam" id="1.20.1250.20:FF:000134">
    <property type="entry name" value="MFS sugar transporter protein"/>
    <property type="match status" value="1"/>
</dbReference>
<proteinExistence type="inferred from homology"/>
<dbReference type="AlphaFoldDB" id="A0A2P7ZZV1"/>
<dbReference type="Gene3D" id="1.20.1250.20">
    <property type="entry name" value="MFS general substrate transporter like domains"/>
    <property type="match status" value="1"/>
</dbReference>
<evidence type="ECO:0000256" key="2">
    <source>
        <dbReference type="ARBA" id="ARBA00010992"/>
    </source>
</evidence>
<evidence type="ECO:0000256" key="3">
    <source>
        <dbReference type="ARBA" id="ARBA00022448"/>
    </source>
</evidence>
<dbReference type="Pfam" id="PF00083">
    <property type="entry name" value="Sugar_tr"/>
    <property type="match status" value="1"/>
</dbReference>
<feature type="transmembrane region" description="Helical" evidence="8">
    <location>
        <begin position="271"/>
        <end position="293"/>
    </location>
</feature>
<evidence type="ECO:0000313" key="11">
    <source>
        <dbReference type="Proteomes" id="UP000243723"/>
    </source>
</evidence>
<feature type="transmembrane region" description="Helical" evidence="8">
    <location>
        <begin position="21"/>
        <end position="43"/>
    </location>
</feature>
<protein>
    <submittedName>
        <fullName evidence="10">High-affinity glucose transporter</fullName>
    </submittedName>
</protein>
<sequence length="483" mass="53192">MDDQRANSNPPWWKDAGLRKLNFFLLSCYLGAISNGYGSSLITNLIADPRWFQDISGVDNSKLLGLVTAAHSLGGVAAFFPAPLISEKFGRRAGITFGSVCTMGGLVGQIFCRSFDQFLATRLAIGFGSTINTVSSSALLIELAHPRQRAVLGAMLNTCWFLGSTVAAWTSYGALHIRASWSWRLPVAVQLSWAVIQLGILFFCPESPRWLVRNNMPEMAKRILTEHHSNGRVNDPLVEVELSTMLLTKDIPRSQSSWSALYATSGNRKRLLLSVVIGIATQWVGNGIITFYLPPVLQTVGIESPHHQQGINGGLQIYSWLLALCAALLAEKAGRRRLLLLSACTMLLFMVLVTACSAAYVSTRSVAAGYAVVVFLFLFLGGYVIGLTPIPVLYVNEVWPSHLRTKGSSVFWVVQAIAVCFNQFVNPVALGKIGWKYYLVYVGVLVFFIIFVFLFVPETKRLSLQEIEILFDDRFPGRDSPGI</sequence>
<dbReference type="InterPro" id="IPR003663">
    <property type="entry name" value="Sugar/inositol_transpt"/>
</dbReference>
<dbReference type="PANTHER" id="PTHR48022:SF52">
    <property type="entry name" value="SUGAR TRANSPORTER, PUTATIVE-RELATED"/>
    <property type="match status" value="1"/>
</dbReference>
<evidence type="ECO:0000256" key="5">
    <source>
        <dbReference type="ARBA" id="ARBA00022989"/>
    </source>
</evidence>
<dbReference type="PROSITE" id="PS50850">
    <property type="entry name" value="MFS"/>
    <property type="match status" value="1"/>
</dbReference>
<dbReference type="SUPFAM" id="SSF103473">
    <property type="entry name" value="MFS general substrate transporter"/>
    <property type="match status" value="1"/>
</dbReference>
<dbReference type="NCBIfam" id="TIGR00879">
    <property type="entry name" value="SP"/>
    <property type="match status" value="1"/>
</dbReference>
<dbReference type="EMBL" id="NHZQ01000087">
    <property type="protein sequence ID" value="PSK53742.1"/>
    <property type="molecule type" value="Genomic_DNA"/>
</dbReference>
<dbReference type="InterPro" id="IPR036259">
    <property type="entry name" value="MFS_trans_sf"/>
</dbReference>
<feature type="transmembrane region" description="Helical" evidence="8">
    <location>
        <begin position="338"/>
        <end position="361"/>
    </location>
</feature>
<gene>
    <name evidence="10" type="ORF">B9Z65_7548</name>
</gene>
<reference evidence="10 11" key="1">
    <citation type="submission" date="2017-05" db="EMBL/GenBank/DDBJ databases">
        <title>Draft genome sequence of Elsinoe australis.</title>
        <authorList>
            <person name="Cheng Q."/>
        </authorList>
    </citation>
    <scope>NUCLEOTIDE SEQUENCE [LARGE SCALE GENOMIC DNA]</scope>
    <source>
        <strain evidence="10 11">NL1</strain>
    </source>
</reference>
<evidence type="ECO:0000256" key="7">
    <source>
        <dbReference type="RuleBase" id="RU003346"/>
    </source>
</evidence>
<evidence type="ECO:0000313" key="10">
    <source>
        <dbReference type="EMBL" id="PSK53742.1"/>
    </source>
</evidence>
<dbReference type="GO" id="GO:0005351">
    <property type="term" value="F:carbohydrate:proton symporter activity"/>
    <property type="evidence" value="ECO:0007669"/>
    <property type="project" value="TreeGrafter"/>
</dbReference>